<dbReference type="InterPro" id="IPR032675">
    <property type="entry name" value="LRR_dom_sf"/>
</dbReference>
<dbReference type="Gene3D" id="3.80.10.10">
    <property type="entry name" value="Ribonuclease Inhibitor"/>
    <property type="match status" value="4"/>
</dbReference>
<dbReference type="InterPro" id="IPR006553">
    <property type="entry name" value="Leu-rich_rpt_Cys-con_subtyp"/>
</dbReference>
<feature type="region of interest" description="Disordered" evidence="1">
    <location>
        <begin position="339"/>
        <end position="361"/>
    </location>
</feature>
<dbReference type="SMART" id="SM00367">
    <property type="entry name" value="LRR_CC"/>
    <property type="match status" value="12"/>
</dbReference>
<evidence type="ECO:0000313" key="2">
    <source>
        <dbReference type="EMBL" id="CAE7456471.1"/>
    </source>
</evidence>
<proteinExistence type="predicted"/>
<accession>A0A812RYZ8</accession>
<organism evidence="2 3">
    <name type="scientific">Symbiodinium pilosum</name>
    <name type="common">Dinoflagellate</name>
    <dbReference type="NCBI Taxonomy" id="2952"/>
    <lineage>
        <taxon>Eukaryota</taxon>
        <taxon>Sar</taxon>
        <taxon>Alveolata</taxon>
        <taxon>Dinophyceae</taxon>
        <taxon>Suessiales</taxon>
        <taxon>Symbiodiniaceae</taxon>
        <taxon>Symbiodinium</taxon>
    </lineage>
</organism>
<dbReference type="InterPro" id="IPR001611">
    <property type="entry name" value="Leu-rich_rpt"/>
</dbReference>
<protein>
    <submittedName>
        <fullName evidence="2">FBL4 protein</fullName>
    </submittedName>
</protein>
<gene>
    <name evidence="2" type="primary">FBL4</name>
    <name evidence="2" type="ORF">SPIL2461_LOCUS11228</name>
</gene>
<comment type="caution">
    <text evidence="2">The sequence shown here is derived from an EMBL/GenBank/DDBJ whole genome shotgun (WGS) entry which is preliminary data.</text>
</comment>
<dbReference type="SUPFAM" id="SSF52047">
    <property type="entry name" value="RNI-like"/>
    <property type="match status" value="2"/>
</dbReference>
<reference evidence="2" key="1">
    <citation type="submission" date="2021-02" db="EMBL/GenBank/DDBJ databases">
        <authorList>
            <person name="Dougan E. K."/>
            <person name="Rhodes N."/>
            <person name="Thang M."/>
            <person name="Chan C."/>
        </authorList>
    </citation>
    <scope>NUCLEOTIDE SEQUENCE</scope>
</reference>
<keyword evidence="3" id="KW-1185">Reference proteome</keyword>
<dbReference type="PANTHER" id="PTHR13382:SF21">
    <property type="entry name" value="OS12G0601000 PROTEIN"/>
    <property type="match status" value="1"/>
</dbReference>
<sequence>MEHAILERLEKHFGEGPVPAQDVRDLLRKLKVAESSIDCALQPFEAAGACGLTCKGLVSWIFDSPAGKLDNHGEILAEDLGTRPGSEPATARARKIRAELNMTADRFEDYTHLLAKFSRSCEIASTELRGITLEQLCVVESFVTQHADEWEWFDVRSKQPVDPALANLYHVNSWLIMPATNAEDCAWVELVAKGNQRPQWFCSHWWGEPVRDFIRCVSQHKEVRCFNLGSARADSEESVWAYWVCAYANRQHSLEAELSSDPKSSSFFKALQLVEGMLIILDTNATPFTRLWCAFEAYTALSGRKDGHQHLLLDIATKDPGLETAALLTDGLTAAEQQLESALQRQSGPTRGPPPQGGMGANLAKRLQLYRQRAFTLEVLSRGLQPKLHEAQASKEEDRRRILNSIVQKDSLDAEPDCQHVNYDVVNTSLGGIFARAGLEQALLKGQVKELCFHKALHADASCSELKLDLTHMSPNDVHLADLGLCIPCALRRLQLDLSGCENLTANGVAALALGFPASMHHLKVDFRSCTNLTDEEMAVIGSRWPPKLQDLQLSFLYCNNIGDCGLAALGAGLPHSLRQLKLDLTSTGIGDAGVASLAAGLPSKLQWLDLEFRYCKIGDRGLAALAAGLPQHLEHFQLSVRNCLSLGDAGSVALSVALPTSLLFLQLNFANLSCGLSDCTLSALAAGLPHSVRELHVSFNGASRLSGVGMAALAAGLNKAKFLDKLQLDFGFCLQLTDDGLAALGAALPTQITELKLDFACTKFSDAGIAALGAGLPSGLQRLSMNMEFCRDMSMRQNDEMFSDPSLFRGWATKWHELNAAVPPADSAIGSEEWPVAAEPAIAAAATEPRLENVKAGHETALPASEPLDRSLQLVEPIVPLPAVPCLCLALRCCHRVLRELKLGWKSEAIEDSHLDVLSSALPSTLLGLELKFQACECIGDDGLAALGARFPGELQYVRLHFRQCKRVGDAGVRRLVAGLPCRLRYLELHLYSCKSLTNAGLAGLAAGLSSLEMLQELLLSWSFSEKISDDGLAALAAALPPSLLHLDLGMQKCGIGDTGLSTLARRLPKELQHLRLSCFPLPTLGDTGVQALAEGLPPQLRELSLDFSDCPQIGDAGLIALGANLPAKLEALDLRLFNNTKIGVHGLAALAEGLSDLEMQGLRLVLRFCSNLCDAGLAALGEGLPRQLRILDLDCTCCERIGDAGLAGLAAGLPEALQHLQLTCSGCERVTIEETSSLFTDATEFRAWAMEYSQQGRAE</sequence>
<dbReference type="PANTHER" id="PTHR13382">
    <property type="entry name" value="MITOCHONDRIAL ATP SYNTHASE COUPLING FACTOR B"/>
    <property type="match status" value="1"/>
</dbReference>
<evidence type="ECO:0000256" key="1">
    <source>
        <dbReference type="SAM" id="MobiDB-lite"/>
    </source>
</evidence>
<dbReference type="SMART" id="SM00368">
    <property type="entry name" value="LRR_RI"/>
    <property type="match status" value="8"/>
</dbReference>
<dbReference type="GO" id="GO:0005737">
    <property type="term" value="C:cytoplasm"/>
    <property type="evidence" value="ECO:0007669"/>
    <property type="project" value="TreeGrafter"/>
</dbReference>
<dbReference type="InterPro" id="IPR050648">
    <property type="entry name" value="F-box_LRR-repeat"/>
</dbReference>
<name>A0A812RYZ8_SYMPI</name>
<dbReference type="OrthoDB" id="2585512at2759"/>
<evidence type="ECO:0000313" key="3">
    <source>
        <dbReference type="Proteomes" id="UP000649617"/>
    </source>
</evidence>
<dbReference type="AlphaFoldDB" id="A0A812RYZ8"/>
<dbReference type="Proteomes" id="UP000649617">
    <property type="component" value="Unassembled WGS sequence"/>
</dbReference>
<feature type="compositionally biased region" description="Polar residues" evidence="1">
    <location>
        <begin position="339"/>
        <end position="349"/>
    </location>
</feature>
<dbReference type="Pfam" id="PF13516">
    <property type="entry name" value="LRR_6"/>
    <property type="match status" value="3"/>
</dbReference>
<dbReference type="EMBL" id="CAJNIZ010021890">
    <property type="protein sequence ID" value="CAE7456471.1"/>
    <property type="molecule type" value="Genomic_DNA"/>
</dbReference>